<dbReference type="AlphaFoldDB" id="A0A1B1S7Q4"/>
<dbReference type="EMBL" id="CP015402">
    <property type="protein sequence ID" value="ANU62830.1"/>
    <property type="molecule type" value="Genomic_DNA"/>
</dbReference>
<dbReference type="GeneID" id="82151055"/>
<keyword evidence="1" id="KW-0732">Signal</keyword>
<dbReference type="RefSeq" id="WP_068960208.1">
    <property type="nucleotide sequence ID" value="NZ_CAJTAP010000084.1"/>
</dbReference>
<evidence type="ECO:0000313" key="2">
    <source>
        <dbReference type="EMBL" id="ANU62830.1"/>
    </source>
</evidence>
<evidence type="ECO:0000256" key="1">
    <source>
        <dbReference type="SAM" id="SignalP"/>
    </source>
</evidence>
<evidence type="ECO:0000313" key="3">
    <source>
        <dbReference type="Proteomes" id="UP000186351"/>
    </source>
</evidence>
<reference evidence="3" key="1">
    <citation type="submission" date="2016-04" db="EMBL/GenBank/DDBJ databases">
        <title>Complete Genome Sequences of Twelve Strains of a Stable Defined Moderately Diverse Mouse Microbiota 2 (sDMDMm2).</title>
        <authorList>
            <person name="Uchimura Y."/>
            <person name="Wyss M."/>
            <person name="Brugiroux S."/>
            <person name="Limenitakis J.P."/>
            <person name="Stecher B."/>
            <person name="McCoy K.D."/>
            <person name="Macpherson A.J."/>
        </authorList>
    </citation>
    <scope>NUCLEOTIDE SEQUENCE [LARGE SCALE GENOMIC DNA]</scope>
    <source>
        <strain evidence="3">YL27</strain>
    </source>
</reference>
<sequence>MKQITTIILFIALMFFSSCNKDEPKFSSSEIQRALFEMKGTYHGEMSVSYYHGETISEGNACKAVSKDSLTIDMDLSLMAQSITDETIASRLRDIGTVQVKAAYEFYQMDEQMYHFVLLPKDVICIGGYGAPETVRIVFDQIFGGSADYFHHSIMFNLSPKELWFGDKKYEPFQQLVYHFGGNYE</sequence>
<accession>A0A1Z2XDZ8</accession>
<keyword evidence="3" id="KW-1185">Reference proteome</keyword>
<proteinExistence type="predicted"/>
<dbReference type="Proteomes" id="UP000186351">
    <property type="component" value="Chromosome"/>
</dbReference>
<dbReference type="KEGG" id="pary:A4V02_03225"/>
<dbReference type="PROSITE" id="PS51257">
    <property type="entry name" value="PROKAR_LIPOPROTEIN"/>
    <property type="match status" value="1"/>
</dbReference>
<gene>
    <name evidence="2" type="ORF">A4V02_03225</name>
</gene>
<accession>A0A1B1S7Q4</accession>
<name>A0A1B1S7Q4_9BACT</name>
<protein>
    <submittedName>
        <fullName evidence="2">DUF4840 domain-containing protein</fullName>
    </submittedName>
</protein>
<feature type="chain" id="PRO_5008529314" evidence="1">
    <location>
        <begin position="22"/>
        <end position="185"/>
    </location>
</feature>
<dbReference type="STRING" id="1796646.A4V02_03225"/>
<dbReference type="OrthoDB" id="1048827at2"/>
<feature type="signal peptide" evidence="1">
    <location>
        <begin position="1"/>
        <end position="21"/>
    </location>
</feature>
<organism evidence="2 3">
    <name type="scientific">Muribaculum intestinale</name>
    <dbReference type="NCBI Taxonomy" id="1796646"/>
    <lineage>
        <taxon>Bacteria</taxon>
        <taxon>Pseudomonadati</taxon>
        <taxon>Bacteroidota</taxon>
        <taxon>Bacteroidia</taxon>
        <taxon>Bacteroidales</taxon>
        <taxon>Muribaculaceae</taxon>
        <taxon>Muribaculum</taxon>
    </lineage>
</organism>